<dbReference type="PANTHER" id="PTHR45621">
    <property type="entry name" value="OS01G0588500 PROTEIN-RELATED"/>
    <property type="match status" value="1"/>
</dbReference>
<dbReference type="SUPFAM" id="SSF56112">
    <property type="entry name" value="Protein kinase-like (PK-like)"/>
    <property type="match status" value="1"/>
</dbReference>
<feature type="compositionally biased region" description="Basic residues" evidence="13">
    <location>
        <begin position="371"/>
        <end position="386"/>
    </location>
</feature>
<evidence type="ECO:0000256" key="6">
    <source>
        <dbReference type="ARBA" id="ARBA00022741"/>
    </source>
</evidence>
<feature type="domain" description="Protein kinase" evidence="14">
    <location>
        <begin position="70"/>
        <end position="355"/>
    </location>
</feature>
<dbReference type="InterPro" id="IPR001245">
    <property type="entry name" value="Ser-Thr/Tyr_kinase_cat_dom"/>
</dbReference>
<name>A0A1S2XLK3_CICAR</name>
<evidence type="ECO:0000256" key="3">
    <source>
        <dbReference type="ARBA" id="ARBA00022475"/>
    </source>
</evidence>
<comment type="similarity">
    <text evidence="12">Belongs to the protein kinase superfamily.</text>
</comment>
<dbReference type="FunFam" id="1.10.510.10:FF:000095">
    <property type="entry name" value="protein STRUBBELIG-RECEPTOR FAMILY 8"/>
    <property type="match status" value="1"/>
</dbReference>
<keyword evidence="7 16" id="KW-0418">Kinase</keyword>
<dbReference type="InterPro" id="IPR000719">
    <property type="entry name" value="Prot_kinase_dom"/>
</dbReference>
<dbReference type="Proteomes" id="UP000087171">
    <property type="component" value="Chromosome Ca2"/>
</dbReference>
<dbReference type="STRING" id="3827.A0A1S2XLK3"/>
<evidence type="ECO:0000313" key="15">
    <source>
        <dbReference type="Proteomes" id="UP000087171"/>
    </source>
</evidence>
<evidence type="ECO:0000256" key="8">
    <source>
        <dbReference type="ARBA" id="ARBA00022840"/>
    </source>
</evidence>
<feature type="region of interest" description="Disordered" evidence="13">
    <location>
        <begin position="14"/>
        <end position="46"/>
    </location>
</feature>
<feature type="compositionally biased region" description="Polar residues" evidence="13">
    <location>
        <begin position="36"/>
        <end position="46"/>
    </location>
</feature>
<protein>
    <recommendedName>
        <fullName evidence="2">non-specific serine/threonine protein kinase</fullName>
        <ecNumber evidence="2">2.7.11.1</ecNumber>
    </recommendedName>
</protein>
<dbReference type="EC" id="2.7.11.1" evidence="2"/>
<feature type="binding site" evidence="11">
    <location>
        <position position="109"/>
    </location>
    <ligand>
        <name>ATP</name>
        <dbReference type="ChEBI" id="CHEBI:30616"/>
    </ligand>
</feature>
<dbReference type="eggNOG" id="KOG1187">
    <property type="taxonomic scope" value="Eukaryota"/>
</dbReference>
<dbReference type="SMART" id="SM00220">
    <property type="entry name" value="S_TKc"/>
    <property type="match status" value="1"/>
</dbReference>
<dbReference type="RefSeq" id="XP_004491204.1">
    <property type="nucleotide sequence ID" value="XM_004491147.3"/>
</dbReference>
<dbReference type="FunFam" id="3.30.200.20:FF:000228">
    <property type="entry name" value="Serine/threonine-protein kinase BIK1"/>
    <property type="match status" value="1"/>
</dbReference>
<dbReference type="InterPro" id="IPR011009">
    <property type="entry name" value="Kinase-like_dom_sf"/>
</dbReference>
<keyword evidence="8 11" id="KW-0067">ATP-binding</keyword>
<evidence type="ECO:0000256" key="10">
    <source>
        <dbReference type="ARBA" id="ARBA00048679"/>
    </source>
</evidence>
<comment type="catalytic activity">
    <reaction evidence="10">
        <text>L-seryl-[protein] + ATP = O-phospho-L-seryl-[protein] + ADP + H(+)</text>
        <dbReference type="Rhea" id="RHEA:17989"/>
        <dbReference type="Rhea" id="RHEA-COMP:9863"/>
        <dbReference type="Rhea" id="RHEA-COMP:11604"/>
        <dbReference type="ChEBI" id="CHEBI:15378"/>
        <dbReference type="ChEBI" id="CHEBI:29999"/>
        <dbReference type="ChEBI" id="CHEBI:30616"/>
        <dbReference type="ChEBI" id="CHEBI:83421"/>
        <dbReference type="ChEBI" id="CHEBI:456216"/>
        <dbReference type="EC" id="2.7.11.1"/>
    </reaction>
</comment>
<dbReference type="Gene3D" id="3.30.200.20">
    <property type="entry name" value="Phosphorylase Kinase, domain 1"/>
    <property type="match status" value="1"/>
</dbReference>
<dbReference type="InterPro" id="IPR017441">
    <property type="entry name" value="Protein_kinase_ATP_BS"/>
</dbReference>
<evidence type="ECO:0000256" key="1">
    <source>
        <dbReference type="ARBA" id="ARBA00004236"/>
    </source>
</evidence>
<reference evidence="16" key="2">
    <citation type="submission" date="2025-08" db="UniProtKB">
        <authorList>
            <consortium name="RefSeq"/>
        </authorList>
    </citation>
    <scope>IDENTIFICATION</scope>
    <source>
        <tissue evidence="16">Etiolated seedlings</tissue>
    </source>
</reference>
<dbReference type="PROSITE" id="PS00108">
    <property type="entry name" value="PROTEIN_KINASE_ST"/>
    <property type="match status" value="1"/>
</dbReference>
<evidence type="ECO:0000259" key="14">
    <source>
        <dbReference type="PROSITE" id="PS50011"/>
    </source>
</evidence>
<keyword evidence="4 12" id="KW-0723">Serine/threonine-protein kinase</keyword>
<evidence type="ECO:0000256" key="12">
    <source>
        <dbReference type="RuleBase" id="RU000304"/>
    </source>
</evidence>
<dbReference type="Pfam" id="PF07714">
    <property type="entry name" value="PK_Tyr_Ser-Thr"/>
    <property type="match status" value="1"/>
</dbReference>
<feature type="region of interest" description="Disordered" evidence="13">
    <location>
        <begin position="359"/>
        <end position="386"/>
    </location>
</feature>
<dbReference type="GO" id="GO:0005524">
    <property type="term" value="F:ATP binding"/>
    <property type="evidence" value="ECO:0007669"/>
    <property type="project" value="UniProtKB-UniRule"/>
</dbReference>
<dbReference type="PROSITE" id="PS50011">
    <property type="entry name" value="PROTEIN_KINASE_DOM"/>
    <property type="match status" value="1"/>
</dbReference>
<dbReference type="Gene3D" id="1.10.510.10">
    <property type="entry name" value="Transferase(Phosphotransferase) domain 1"/>
    <property type="match status" value="1"/>
</dbReference>
<dbReference type="PROSITE" id="PS00107">
    <property type="entry name" value="PROTEIN_KINASE_ATP"/>
    <property type="match status" value="1"/>
</dbReference>
<organism evidence="15 16">
    <name type="scientific">Cicer arietinum</name>
    <name type="common">Chickpea</name>
    <name type="synonym">Garbanzo</name>
    <dbReference type="NCBI Taxonomy" id="3827"/>
    <lineage>
        <taxon>Eukaryota</taxon>
        <taxon>Viridiplantae</taxon>
        <taxon>Streptophyta</taxon>
        <taxon>Embryophyta</taxon>
        <taxon>Tracheophyta</taxon>
        <taxon>Spermatophyta</taxon>
        <taxon>Magnoliopsida</taxon>
        <taxon>eudicotyledons</taxon>
        <taxon>Gunneridae</taxon>
        <taxon>Pentapetalae</taxon>
        <taxon>rosids</taxon>
        <taxon>fabids</taxon>
        <taxon>Fabales</taxon>
        <taxon>Fabaceae</taxon>
        <taxon>Papilionoideae</taxon>
        <taxon>50 kb inversion clade</taxon>
        <taxon>NPAAA clade</taxon>
        <taxon>Hologalegina</taxon>
        <taxon>IRL clade</taxon>
        <taxon>Cicereae</taxon>
        <taxon>Cicer</taxon>
    </lineage>
</organism>
<dbReference type="GeneID" id="101491940"/>
<keyword evidence="15" id="KW-1185">Reference proteome</keyword>
<dbReference type="GO" id="GO:0004674">
    <property type="term" value="F:protein serine/threonine kinase activity"/>
    <property type="evidence" value="ECO:0007669"/>
    <property type="project" value="UniProtKB-KW"/>
</dbReference>
<dbReference type="InterPro" id="IPR008271">
    <property type="entry name" value="Ser/Thr_kinase_AS"/>
</dbReference>
<dbReference type="InterPro" id="IPR050823">
    <property type="entry name" value="Plant_Ser_Thr_Prot_Kinase"/>
</dbReference>
<evidence type="ECO:0000256" key="9">
    <source>
        <dbReference type="ARBA" id="ARBA00047899"/>
    </source>
</evidence>
<evidence type="ECO:0000256" key="5">
    <source>
        <dbReference type="ARBA" id="ARBA00022679"/>
    </source>
</evidence>
<evidence type="ECO:0000256" key="2">
    <source>
        <dbReference type="ARBA" id="ARBA00012513"/>
    </source>
</evidence>
<dbReference type="KEGG" id="cam:101491940"/>
<proteinExistence type="inferred from homology"/>
<evidence type="ECO:0000256" key="11">
    <source>
        <dbReference type="PROSITE-ProRule" id="PRU10141"/>
    </source>
</evidence>
<evidence type="ECO:0000256" key="13">
    <source>
        <dbReference type="SAM" id="MobiDB-lite"/>
    </source>
</evidence>
<keyword evidence="6 11" id="KW-0547">Nucleotide-binding</keyword>
<keyword evidence="3" id="KW-0472">Membrane</keyword>
<dbReference type="AlphaFoldDB" id="A0A1S2XLK3"/>
<feature type="compositionally biased region" description="Low complexity" evidence="13">
    <location>
        <begin position="14"/>
        <end position="35"/>
    </location>
</feature>
<dbReference type="OrthoDB" id="4062651at2759"/>
<reference evidence="15" key="1">
    <citation type="journal article" date="2013" name="Nat. Biotechnol.">
        <title>Draft genome sequence of chickpea (Cicer arietinum) provides a resource for trait improvement.</title>
        <authorList>
            <person name="Varshney R.K."/>
            <person name="Song C."/>
            <person name="Saxena R.K."/>
            <person name="Azam S."/>
            <person name="Yu S."/>
            <person name="Sharpe A.G."/>
            <person name="Cannon S."/>
            <person name="Baek J."/>
            <person name="Rosen B.D."/>
            <person name="Tar'an B."/>
            <person name="Millan T."/>
            <person name="Zhang X."/>
            <person name="Ramsay L.D."/>
            <person name="Iwata A."/>
            <person name="Wang Y."/>
            <person name="Nelson W."/>
            <person name="Farmer A.D."/>
            <person name="Gaur P.M."/>
            <person name="Soderlund C."/>
            <person name="Penmetsa R.V."/>
            <person name="Xu C."/>
            <person name="Bharti A.K."/>
            <person name="He W."/>
            <person name="Winter P."/>
            <person name="Zhao S."/>
            <person name="Hane J.K."/>
            <person name="Carrasquilla-Garcia N."/>
            <person name="Condie J.A."/>
            <person name="Upadhyaya H.D."/>
            <person name="Luo M.C."/>
            <person name="Thudi M."/>
            <person name="Gowda C.L."/>
            <person name="Singh N.P."/>
            <person name="Lichtenzveig J."/>
            <person name="Gali K.K."/>
            <person name="Rubio J."/>
            <person name="Nadarajan N."/>
            <person name="Dolezel J."/>
            <person name="Bansal K.C."/>
            <person name="Xu X."/>
            <person name="Edwards D."/>
            <person name="Zhang G."/>
            <person name="Kahl G."/>
            <person name="Gil J."/>
            <person name="Singh K.B."/>
            <person name="Datta S.K."/>
            <person name="Jackson S.A."/>
            <person name="Wang J."/>
            <person name="Cook D.R."/>
        </authorList>
    </citation>
    <scope>NUCLEOTIDE SEQUENCE [LARGE SCALE GENOMIC DNA]</scope>
    <source>
        <strain evidence="15">cv. CDC Frontier</strain>
    </source>
</reference>
<comment type="catalytic activity">
    <reaction evidence="9">
        <text>L-threonyl-[protein] + ATP = O-phospho-L-threonyl-[protein] + ADP + H(+)</text>
        <dbReference type="Rhea" id="RHEA:46608"/>
        <dbReference type="Rhea" id="RHEA-COMP:11060"/>
        <dbReference type="Rhea" id="RHEA-COMP:11605"/>
        <dbReference type="ChEBI" id="CHEBI:15378"/>
        <dbReference type="ChEBI" id="CHEBI:30013"/>
        <dbReference type="ChEBI" id="CHEBI:30616"/>
        <dbReference type="ChEBI" id="CHEBI:61977"/>
        <dbReference type="ChEBI" id="CHEBI:456216"/>
        <dbReference type="EC" id="2.7.11.1"/>
    </reaction>
</comment>
<evidence type="ECO:0000313" key="16">
    <source>
        <dbReference type="RefSeq" id="XP_004491204.1"/>
    </source>
</evidence>
<dbReference type="CDD" id="cd14066">
    <property type="entry name" value="STKc_IRAK"/>
    <property type="match status" value="1"/>
</dbReference>
<comment type="subcellular location">
    <subcellularLocation>
        <location evidence="1">Cell membrane</location>
    </subcellularLocation>
</comment>
<evidence type="ECO:0000256" key="7">
    <source>
        <dbReference type="ARBA" id="ARBA00022777"/>
    </source>
</evidence>
<dbReference type="PaxDb" id="3827-XP_004491204.1"/>
<gene>
    <name evidence="16" type="primary">LOC101491940</name>
</gene>
<sequence length="386" mass="42585">MGNLCIKPVANVSSTSFGSTKTQSKTKQTSSNSPTRKTVSKTSPSNVDKSIANDVKSFTFNDLKEATRNFRHENLIGEGGFGFVYKGWIDENTGAPTKPGNGIVVAIKKLKPESFQGHKEWLAEVNYLGQLHHENLVKLIGYCSEGKNRLLVYEFMQKGSLENHLFRKGVQPISWITRINIAIGVARGLAFLHSLDANVIYRDLKASNILLDSDFSPNLSDFGLARDGPTGDNTHVSTRIIGTHGYAAPEYVATGHLTARSDVYSFGVVLLELLTGRRVVEEDRPGYSDETLVDWAMPFLSDSRRILRIMDTKLGGQYSKKGAQAAAALVLQCLNNDPKHRPTMVNVLATLEALISSSSFPRTPKNDNHATRHSSHHSHKSITRKH</sequence>
<keyword evidence="3" id="KW-1003">Cell membrane</keyword>
<accession>A0A1S2XLK3</accession>
<keyword evidence="5" id="KW-0808">Transferase</keyword>
<evidence type="ECO:0000256" key="4">
    <source>
        <dbReference type="ARBA" id="ARBA00022527"/>
    </source>
</evidence>